<name>A0ABU6WW43_9FABA</name>
<sequence>MSGAGVYAARWRSWPRWTTFTHLLRRRPGKALPDTTAPQWWVPSKHWMTGLTLFASLTTTETGWNTCRLATGASFVPRPAARKPSASSATVSVNLRRSTRKTVTPFTLQRPTPPVSKV</sequence>
<comment type="caution">
    <text evidence="1">The sequence shown here is derived from an EMBL/GenBank/DDBJ whole genome shotgun (WGS) entry which is preliminary data.</text>
</comment>
<gene>
    <name evidence="1" type="ORF">PIB30_102167</name>
</gene>
<evidence type="ECO:0000313" key="2">
    <source>
        <dbReference type="Proteomes" id="UP001341840"/>
    </source>
</evidence>
<dbReference type="Proteomes" id="UP001341840">
    <property type="component" value="Unassembled WGS sequence"/>
</dbReference>
<protein>
    <submittedName>
        <fullName evidence="1">Uncharacterized protein</fullName>
    </submittedName>
</protein>
<accession>A0ABU6WW43</accession>
<keyword evidence="2" id="KW-1185">Reference proteome</keyword>
<dbReference type="EMBL" id="JASCZI010184345">
    <property type="protein sequence ID" value="MED6190072.1"/>
    <property type="molecule type" value="Genomic_DNA"/>
</dbReference>
<evidence type="ECO:0000313" key="1">
    <source>
        <dbReference type="EMBL" id="MED6190072.1"/>
    </source>
</evidence>
<reference evidence="1 2" key="1">
    <citation type="journal article" date="2023" name="Plants (Basel)">
        <title>Bridging the Gap: Combining Genomics and Transcriptomics Approaches to Understand Stylosanthes scabra, an Orphan Legume from the Brazilian Caatinga.</title>
        <authorList>
            <person name="Ferreira-Neto J.R.C."/>
            <person name="da Silva M.D."/>
            <person name="Binneck E."/>
            <person name="de Melo N.F."/>
            <person name="da Silva R.H."/>
            <person name="de Melo A.L.T.M."/>
            <person name="Pandolfi V."/>
            <person name="Bustamante F.O."/>
            <person name="Brasileiro-Vidal A.C."/>
            <person name="Benko-Iseppon A.M."/>
        </authorList>
    </citation>
    <scope>NUCLEOTIDE SEQUENCE [LARGE SCALE GENOMIC DNA]</scope>
    <source>
        <tissue evidence="1">Leaves</tissue>
    </source>
</reference>
<organism evidence="1 2">
    <name type="scientific">Stylosanthes scabra</name>
    <dbReference type="NCBI Taxonomy" id="79078"/>
    <lineage>
        <taxon>Eukaryota</taxon>
        <taxon>Viridiplantae</taxon>
        <taxon>Streptophyta</taxon>
        <taxon>Embryophyta</taxon>
        <taxon>Tracheophyta</taxon>
        <taxon>Spermatophyta</taxon>
        <taxon>Magnoliopsida</taxon>
        <taxon>eudicotyledons</taxon>
        <taxon>Gunneridae</taxon>
        <taxon>Pentapetalae</taxon>
        <taxon>rosids</taxon>
        <taxon>fabids</taxon>
        <taxon>Fabales</taxon>
        <taxon>Fabaceae</taxon>
        <taxon>Papilionoideae</taxon>
        <taxon>50 kb inversion clade</taxon>
        <taxon>dalbergioids sensu lato</taxon>
        <taxon>Dalbergieae</taxon>
        <taxon>Pterocarpus clade</taxon>
        <taxon>Stylosanthes</taxon>
    </lineage>
</organism>
<proteinExistence type="predicted"/>